<feature type="domain" description="DM10" evidence="11">
    <location>
        <begin position="5"/>
        <end position="93"/>
    </location>
</feature>
<dbReference type="InterPro" id="IPR037993">
    <property type="entry name" value="NDPk7B"/>
</dbReference>
<dbReference type="GO" id="GO:0006228">
    <property type="term" value="P:UTP biosynthetic process"/>
    <property type="evidence" value="ECO:0007669"/>
    <property type="project" value="InterPro"/>
</dbReference>
<evidence type="ECO:0000256" key="5">
    <source>
        <dbReference type="ARBA" id="ARBA00022490"/>
    </source>
</evidence>
<dbReference type="PROSITE" id="PS51374">
    <property type="entry name" value="NDPK_LIKE"/>
    <property type="match status" value="2"/>
</dbReference>
<evidence type="ECO:0000256" key="7">
    <source>
        <dbReference type="ARBA" id="ARBA00023212"/>
    </source>
</evidence>
<comment type="caution">
    <text evidence="9">Lacks conserved residue(s) required for the propagation of feature annotation.</text>
</comment>
<dbReference type="InterPro" id="IPR036850">
    <property type="entry name" value="NDK-like_dom_sf"/>
</dbReference>
<dbReference type="PRINTS" id="PR01243">
    <property type="entry name" value="NUCDPKINASE"/>
</dbReference>
<dbReference type="GO" id="GO:0006183">
    <property type="term" value="P:GTP biosynthetic process"/>
    <property type="evidence" value="ECO:0007669"/>
    <property type="project" value="InterPro"/>
</dbReference>
<dbReference type="InterPro" id="IPR034907">
    <property type="entry name" value="NDK-like_dom"/>
</dbReference>
<dbReference type="EMBL" id="JALJOS010000007">
    <property type="protein sequence ID" value="KAK9836484.1"/>
    <property type="molecule type" value="Genomic_DNA"/>
</dbReference>
<feature type="active site" description="Pros-phosphohistidine intermediate" evidence="9">
    <location>
        <position position="208"/>
    </location>
</feature>
<reference evidence="12 13" key="1">
    <citation type="journal article" date="2024" name="Nat. Commun.">
        <title>Phylogenomics reveals the evolutionary origins of lichenization in chlorophyte algae.</title>
        <authorList>
            <person name="Puginier C."/>
            <person name="Libourel C."/>
            <person name="Otte J."/>
            <person name="Skaloud P."/>
            <person name="Haon M."/>
            <person name="Grisel S."/>
            <person name="Petersen M."/>
            <person name="Berrin J.G."/>
            <person name="Delaux P.M."/>
            <person name="Dal Grande F."/>
            <person name="Keller J."/>
        </authorList>
    </citation>
    <scope>NUCLEOTIDE SEQUENCE [LARGE SCALE GENOMIC DNA]</scope>
    <source>
        <strain evidence="12 13">SAG 2145</strain>
    </source>
</reference>
<keyword evidence="6" id="KW-0378">Hydrolase</keyword>
<dbReference type="SMART" id="SM00562">
    <property type="entry name" value="NDK"/>
    <property type="match status" value="2"/>
</dbReference>
<comment type="subcellular location">
    <subcellularLocation>
        <location evidence="3">Cell projection</location>
        <location evidence="3">Cilium</location>
    </subcellularLocation>
    <subcellularLocation>
        <location evidence="4">Cytoplasm</location>
        <location evidence="4">Cytoskeleton</location>
    </subcellularLocation>
</comment>
<comment type="catalytic activity">
    <reaction evidence="2">
        <text>a ribonucleoside 5'-diphosphate + ATP = a ribonucleoside 5'-triphosphate + ADP</text>
        <dbReference type="Rhea" id="RHEA:18113"/>
        <dbReference type="ChEBI" id="CHEBI:30616"/>
        <dbReference type="ChEBI" id="CHEBI:57930"/>
        <dbReference type="ChEBI" id="CHEBI:61557"/>
        <dbReference type="ChEBI" id="CHEBI:456216"/>
        <dbReference type="EC" id="2.7.4.6"/>
    </reaction>
</comment>
<feature type="binding site" evidence="9">
    <location>
        <position position="205"/>
    </location>
    <ligand>
        <name>ATP</name>
        <dbReference type="ChEBI" id="CHEBI:30616"/>
    </ligand>
</feature>
<evidence type="ECO:0000256" key="4">
    <source>
        <dbReference type="ARBA" id="ARBA00004245"/>
    </source>
</evidence>
<evidence type="ECO:0000256" key="8">
    <source>
        <dbReference type="ARBA" id="ARBA00023273"/>
    </source>
</evidence>
<protein>
    <recommendedName>
        <fullName evidence="11">DM10 domain-containing protein</fullName>
    </recommendedName>
</protein>
<dbReference type="GO" id="GO:0005879">
    <property type="term" value="C:axonemal microtubule"/>
    <property type="evidence" value="ECO:0007669"/>
    <property type="project" value="TreeGrafter"/>
</dbReference>
<keyword evidence="13" id="KW-1185">Reference proteome</keyword>
<name>A0AAW1RS24_9CHLO</name>
<dbReference type="PANTHER" id="PTHR43109">
    <property type="entry name" value="NUCLEOSIDE DIPHOSPHATE KINASE 7"/>
    <property type="match status" value="1"/>
</dbReference>
<dbReference type="PROSITE" id="PS51336">
    <property type="entry name" value="DM10"/>
    <property type="match status" value="1"/>
</dbReference>
<dbReference type="SMART" id="SM00676">
    <property type="entry name" value="DM10"/>
    <property type="match status" value="1"/>
</dbReference>
<dbReference type="GO" id="GO:0016787">
    <property type="term" value="F:hydrolase activity"/>
    <property type="evidence" value="ECO:0007669"/>
    <property type="project" value="UniProtKB-KW"/>
</dbReference>
<dbReference type="PANTHER" id="PTHR43109:SF2">
    <property type="entry name" value="NUCLEOSIDE DIPHOSPHATE KINASE 7"/>
    <property type="match status" value="1"/>
</dbReference>
<evidence type="ECO:0000259" key="11">
    <source>
        <dbReference type="PROSITE" id="PS51336"/>
    </source>
</evidence>
<feature type="binding site" evidence="9">
    <location>
        <position position="181"/>
    </location>
    <ligand>
        <name>ATP</name>
        <dbReference type="ChEBI" id="CHEBI:30616"/>
    </ligand>
</feature>
<evidence type="ECO:0000313" key="13">
    <source>
        <dbReference type="Proteomes" id="UP001438707"/>
    </source>
</evidence>
<dbReference type="Gene3D" id="3.30.70.141">
    <property type="entry name" value="Nucleoside diphosphate kinase-like domain"/>
    <property type="match status" value="2"/>
</dbReference>
<evidence type="ECO:0000256" key="2">
    <source>
        <dbReference type="ARBA" id="ARBA00000937"/>
    </source>
</evidence>
<proteinExistence type="inferred from homology"/>
<dbReference type="InterPro" id="IPR001564">
    <property type="entry name" value="Nucleoside_diP_kinase"/>
</dbReference>
<dbReference type="CDD" id="cd04412">
    <property type="entry name" value="NDPk7B"/>
    <property type="match status" value="1"/>
</dbReference>
<feature type="binding site" evidence="9">
    <location>
        <position position="101"/>
    </location>
    <ligand>
        <name>ATP</name>
        <dbReference type="ChEBI" id="CHEBI:30616"/>
    </ligand>
</feature>
<dbReference type="GO" id="GO:0004550">
    <property type="term" value="F:nucleoside diphosphate kinase activity"/>
    <property type="evidence" value="ECO:0007669"/>
    <property type="project" value="UniProtKB-EC"/>
</dbReference>
<dbReference type="Proteomes" id="UP001438707">
    <property type="component" value="Unassembled WGS sequence"/>
</dbReference>
<keyword evidence="8" id="KW-0966">Cell projection</keyword>
<gene>
    <name evidence="12" type="ORF">WJX74_001457</name>
</gene>
<evidence type="ECO:0000256" key="1">
    <source>
        <dbReference type="ARBA" id="ARBA00000082"/>
    </source>
</evidence>
<evidence type="ECO:0000313" key="12">
    <source>
        <dbReference type="EMBL" id="KAK9836484.1"/>
    </source>
</evidence>
<evidence type="ECO:0000256" key="9">
    <source>
        <dbReference type="PROSITE-ProRule" id="PRU00706"/>
    </source>
</evidence>
<evidence type="ECO:0000256" key="6">
    <source>
        <dbReference type="ARBA" id="ARBA00022801"/>
    </source>
</evidence>
<feature type="binding site" evidence="9">
    <location>
        <position position="195"/>
    </location>
    <ligand>
        <name>ATP</name>
        <dbReference type="ChEBI" id="CHEBI:30616"/>
    </ligand>
</feature>
<sequence>MVGIVSERYAFVAQWLDPASEITWKFQVFWYPDTSEAEMYDIKNRRKLLHRTRLPELKTADFYLGNTVCIYSRQLHLLEYGDTFTADRLSAKQEKTLAMIKPDALQSFGSILAAVEAAGFTVGRLRMCHLTLADAEGFYAVHAGRPFFGPLTAFMSSGRIVAMELLAPGAIRKWRQLLGPTNTATARQEAPNSLRARFGSDNTRNACHGSDATETAAQEAAFFFKQPVGRCCTTTNTSLALIKPHAVRSHRMGEIVQALQQQFDITAAEMFTLDAVNAGEFLEVYRGVLPSAEYSGLLDELTSGSFLALEVSSRDGSSPVEPLRQLCGPADPDMAKILRPGSLRALYGLNKVQNAIHCTDLQEDGDLETKYFFDIMQSS</sequence>
<comment type="catalytic activity">
    <reaction evidence="1">
        <text>a 2'-deoxyribonucleoside 5'-diphosphate + ATP = a 2'-deoxyribonucleoside 5'-triphosphate + ADP</text>
        <dbReference type="Rhea" id="RHEA:44640"/>
        <dbReference type="ChEBI" id="CHEBI:30616"/>
        <dbReference type="ChEBI" id="CHEBI:61560"/>
        <dbReference type="ChEBI" id="CHEBI:73316"/>
        <dbReference type="ChEBI" id="CHEBI:456216"/>
        <dbReference type="EC" id="2.7.4.6"/>
    </reaction>
</comment>
<dbReference type="GO" id="GO:0006241">
    <property type="term" value="P:CTP biosynthetic process"/>
    <property type="evidence" value="ECO:0007669"/>
    <property type="project" value="InterPro"/>
</dbReference>
<feature type="binding site" evidence="9">
    <location>
        <position position="147"/>
    </location>
    <ligand>
        <name>ATP</name>
        <dbReference type="ChEBI" id="CHEBI:30616"/>
    </ligand>
</feature>
<evidence type="ECO:0000256" key="10">
    <source>
        <dbReference type="RuleBase" id="RU004011"/>
    </source>
</evidence>
<dbReference type="SUPFAM" id="SSF54919">
    <property type="entry name" value="Nucleoside diphosphate kinase, NDK"/>
    <property type="match status" value="2"/>
</dbReference>
<dbReference type="FunFam" id="3.30.70.141:FF:000010">
    <property type="entry name" value="Nucleoside diphosphate kinase 7"/>
    <property type="match status" value="1"/>
</dbReference>
<feature type="binding site" evidence="9">
    <location>
        <position position="175"/>
    </location>
    <ligand>
        <name>ATP</name>
        <dbReference type="ChEBI" id="CHEBI:30616"/>
    </ligand>
</feature>
<keyword evidence="5" id="KW-0963">Cytoplasm</keyword>
<evidence type="ECO:0000256" key="3">
    <source>
        <dbReference type="ARBA" id="ARBA00004138"/>
    </source>
</evidence>
<dbReference type="AlphaFoldDB" id="A0AAW1RS24"/>
<dbReference type="InterPro" id="IPR006602">
    <property type="entry name" value="DM10_dom"/>
</dbReference>
<comment type="caution">
    <text evidence="12">The sequence shown here is derived from an EMBL/GenBank/DDBJ whole genome shotgun (WGS) entry which is preliminary data.</text>
</comment>
<keyword evidence="7" id="KW-0206">Cytoskeleton</keyword>
<feature type="active site" description="Pros-phosphohistidine intermediate" evidence="9">
    <location>
        <position position="357"/>
    </location>
</feature>
<accession>A0AAW1RS24</accession>
<dbReference type="Pfam" id="PF00334">
    <property type="entry name" value="NDK"/>
    <property type="match status" value="2"/>
</dbReference>
<comment type="similarity">
    <text evidence="9 10">Belongs to the NDK family.</text>
</comment>
<organism evidence="12 13">
    <name type="scientific">Apatococcus lobatus</name>
    <dbReference type="NCBI Taxonomy" id="904363"/>
    <lineage>
        <taxon>Eukaryota</taxon>
        <taxon>Viridiplantae</taxon>
        <taxon>Chlorophyta</taxon>
        <taxon>core chlorophytes</taxon>
        <taxon>Trebouxiophyceae</taxon>
        <taxon>Chlorellales</taxon>
        <taxon>Chlorellaceae</taxon>
        <taxon>Apatococcus</taxon>
    </lineage>
</organism>